<evidence type="ECO:0000313" key="2">
    <source>
        <dbReference type="Proteomes" id="UP000263232"/>
    </source>
</evidence>
<accession>A0A347WK26</accession>
<proteinExistence type="predicted"/>
<reference evidence="1 2" key="1">
    <citation type="submission" date="2017-09" db="EMBL/GenBank/DDBJ databases">
        <title>Complete genome sequence of Oxytococcus suis strain ZY16052.</title>
        <authorList>
            <person name="Li F."/>
        </authorList>
    </citation>
    <scope>NUCLEOTIDE SEQUENCE [LARGE SCALE GENOMIC DNA]</scope>
    <source>
        <strain evidence="1 2">ZY16052</strain>
    </source>
</reference>
<dbReference type="Proteomes" id="UP000263232">
    <property type="component" value="Chromosome"/>
</dbReference>
<organism evidence="1 2">
    <name type="scientific">Suicoccus acidiformans</name>
    <dbReference type="NCBI Taxonomy" id="2036206"/>
    <lineage>
        <taxon>Bacteria</taxon>
        <taxon>Bacillati</taxon>
        <taxon>Bacillota</taxon>
        <taxon>Bacilli</taxon>
        <taxon>Lactobacillales</taxon>
        <taxon>Aerococcaceae</taxon>
        <taxon>Suicoccus</taxon>
    </lineage>
</organism>
<keyword evidence="2" id="KW-1185">Reference proteome</keyword>
<dbReference type="KEGG" id="abae:CL176_05135"/>
<sequence length="72" mass="8607">MTFTESFKYLFNERYQAIPSPTDIIREMGLPVDIIGQPRIKNFSRLYRNYINKVDDPMEILMIETERQGAYQ</sequence>
<dbReference type="OrthoDB" id="1652943at2"/>
<gene>
    <name evidence="1" type="ORF">CL176_05135</name>
</gene>
<dbReference type="EMBL" id="CP023434">
    <property type="protein sequence ID" value="AXY25433.1"/>
    <property type="molecule type" value="Genomic_DNA"/>
</dbReference>
<dbReference type="AlphaFoldDB" id="A0A347WK26"/>
<evidence type="ECO:0000313" key="1">
    <source>
        <dbReference type="EMBL" id="AXY25433.1"/>
    </source>
</evidence>
<protein>
    <submittedName>
        <fullName evidence="1">Uncharacterized protein</fullName>
    </submittedName>
</protein>
<name>A0A347WK26_9LACT</name>